<sequence>MIEIHGIDTDEAGRCTHYHQEVDVAALKCARCQKYYACYQCHD</sequence>
<evidence type="ECO:0000313" key="1">
    <source>
        <dbReference type="EMBL" id="AOR74970.1"/>
    </source>
</evidence>
<accession>A0A0F4HA95</accession>
<organism evidence="1 2">
    <name type="scientific">Limosilactobacillus fermentum</name>
    <name type="common">Lactobacillus fermentum</name>
    <dbReference type="NCBI Taxonomy" id="1613"/>
    <lineage>
        <taxon>Bacteria</taxon>
        <taxon>Bacillati</taxon>
        <taxon>Bacillota</taxon>
        <taxon>Bacilli</taxon>
        <taxon>Lactobacillales</taxon>
        <taxon>Lactobacillaceae</taxon>
        <taxon>Limosilactobacillus</taxon>
    </lineage>
</organism>
<gene>
    <name evidence="1" type="ORF">LACFE_CDS1521</name>
</gene>
<dbReference type="EMBL" id="CP017151">
    <property type="protein sequence ID" value="AOR74970.1"/>
    <property type="molecule type" value="Genomic_DNA"/>
</dbReference>
<proteinExistence type="predicted"/>
<protein>
    <recommendedName>
        <fullName evidence="3">CHY-type domain-containing protein</fullName>
    </recommendedName>
</protein>
<evidence type="ECO:0008006" key="3">
    <source>
        <dbReference type="Google" id="ProtNLM"/>
    </source>
</evidence>
<dbReference type="RefSeq" id="WP_003682009.1">
    <property type="nucleotide sequence ID" value="NZ_AP024320.1"/>
</dbReference>
<dbReference type="SUPFAM" id="SSF161219">
    <property type="entry name" value="CHY zinc finger-like"/>
    <property type="match status" value="1"/>
</dbReference>
<name>A0A0F4HA95_LIMFE</name>
<dbReference type="InterPro" id="IPR037274">
    <property type="entry name" value="Znf_CHY_sf"/>
</dbReference>
<dbReference type="PATRIC" id="fig|1613.112.peg.1589"/>
<dbReference type="Proteomes" id="UP000094714">
    <property type="component" value="Chromosome"/>
</dbReference>
<dbReference type="AlphaFoldDB" id="A0A0F4HA95"/>
<evidence type="ECO:0000313" key="2">
    <source>
        <dbReference type="Proteomes" id="UP000094714"/>
    </source>
</evidence>
<reference evidence="1 2" key="1">
    <citation type="submission" date="2016-09" db="EMBL/GenBank/DDBJ databases">
        <title>Genome Sequence of the Lactobacillus fermentum strain NCC2970 (CNCM I-5068).</title>
        <authorList>
            <person name="Barretto C."/>
            <person name="Ngom-Bru C."/>
            <person name="Genevaz A."/>
            <person name="Fournier C."/>
            <person name="Moine D."/>
            <person name="Kassam M."/>
            <person name="Iltis A."/>
            <person name="Sagory-Zalkind P."/>
            <person name="Faucherand G."/>
            <person name="Descombes P."/>
            <person name="Duboux S."/>
        </authorList>
    </citation>
    <scope>NUCLEOTIDE SEQUENCE [LARGE SCALE GENOMIC DNA]</scope>
    <source>
        <strain evidence="1 2">NCC2970</strain>
    </source>
</reference>
<dbReference type="GO" id="GO:0008270">
    <property type="term" value="F:zinc ion binding"/>
    <property type="evidence" value="ECO:0007669"/>
    <property type="project" value="InterPro"/>
</dbReference>